<dbReference type="Proteomes" id="UP000239898">
    <property type="component" value="Unassembled WGS sequence"/>
</dbReference>
<protein>
    <submittedName>
        <fullName evidence="2">Uncharacterized protein</fullName>
    </submittedName>
</protein>
<evidence type="ECO:0000313" key="2">
    <source>
        <dbReference type="EMBL" id="PPT89263.1"/>
    </source>
</evidence>
<proteinExistence type="predicted"/>
<evidence type="ECO:0000256" key="1">
    <source>
        <dbReference type="SAM" id="MobiDB-lite"/>
    </source>
</evidence>
<organism evidence="2 3">
    <name type="scientific">Xanthomonas theicola</name>
    <dbReference type="NCBI Taxonomy" id="56464"/>
    <lineage>
        <taxon>Bacteria</taxon>
        <taxon>Pseudomonadati</taxon>
        <taxon>Pseudomonadota</taxon>
        <taxon>Gammaproteobacteria</taxon>
        <taxon>Lysobacterales</taxon>
        <taxon>Lysobacteraceae</taxon>
        <taxon>Xanthomonas</taxon>
    </lineage>
</organism>
<dbReference type="AlphaFoldDB" id="A0A2S6ZD60"/>
<keyword evidence="3" id="KW-1185">Reference proteome</keyword>
<feature type="region of interest" description="Disordered" evidence="1">
    <location>
        <begin position="72"/>
        <end position="101"/>
    </location>
</feature>
<accession>A0A2S6ZD60</accession>
<name>A0A2S6ZD60_9XANT</name>
<reference evidence="2 3" key="1">
    <citation type="submission" date="2016-08" db="EMBL/GenBank/DDBJ databases">
        <title>Evolution of the type three secretion system and type three effector repertoires in Xanthomonas.</title>
        <authorList>
            <person name="Merda D."/>
            <person name="Briand M."/>
            <person name="Bosis E."/>
            <person name="Rousseau C."/>
            <person name="Portier P."/>
            <person name="Jacques M.-A."/>
            <person name="Fischer-Le Saux M."/>
        </authorList>
    </citation>
    <scope>NUCLEOTIDE SEQUENCE [LARGE SCALE GENOMIC DNA]</scope>
    <source>
        <strain evidence="2 3">CFBP 4691</strain>
    </source>
</reference>
<evidence type="ECO:0000313" key="3">
    <source>
        <dbReference type="Proteomes" id="UP000239898"/>
    </source>
</evidence>
<gene>
    <name evidence="2" type="ORF">XthCFBP4691_13605</name>
</gene>
<dbReference type="EMBL" id="MIGX01000068">
    <property type="protein sequence ID" value="PPT89263.1"/>
    <property type="molecule type" value="Genomic_DNA"/>
</dbReference>
<comment type="caution">
    <text evidence="2">The sequence shown here is derived from an EMBL/GenBank/DDBJ whole genome shotgun (WGS) entry which is preliminary data.</text>
</comment>
<sequence length="119" mass="13056">MRQRPGAMGRQPDRGQADLRQRLQHGLFAAAAGFQHDRLAFHRCQAFDQQGMLLGRSGLDPGQDARQDMRDAFGLGDIDPDKTWHGRGRPPQSTQGPEISCRCPCLSVRTRSSGNGSGL</sequence>